<reference evidence="1 2" key="1">
    <citation type="submission" date="2016-10" db="EMBL/GenBank/DDBJ databases">
        <authorList>
            <person name="de Groot N.N."/>
        </authorList>
    </citation>
    <scope>NUCLEOTIDE SEQUENCE [LARGE SCALE GENOMIC DNA]</scope>
    <source>
        <strain evidence="1 2">DSM 20117</strain>
    </source>
</reference>
<dbReference type="STRING" id="37928.SAMN04489742_0559"/>
<dbReference type="Proteomes" id="UP000181917">
    <property type="component" value="Unassembled WGS sequence"/>
</dbReference>
<gene>
    <name evidence="1" type="ORF">SAMN04489742_0559</name>
</gene>
<organism evidence="1 2">
    <name type="scientific">Crystallibacter crystallopoietes</name>
    <dbReference type="NCBI Taxonomy" id="37928"/>
    <lineage>
        <taxon>Bacteria</taxon>
        <taxon>Bacillati</taxon>
        <taxon>Actinomycetota</taxon>
        <taxon>Actinomycetes</taxon>
        <taxon>Micrococcales</taxon>
        <taxon>Micrococcaceae</taxon>
        <taxon>Crystallibacter</taxon>
    </lineage>
</organism>
<keyword evidence="2" id="KW-1185">Reference proteome</keyword>
<evidence type="ECO:0000313" key="1">
    <source>
        <dbReference type="EMBL" id="SDQ30811.1"/>
    </source>
</evidence>
<protein>
    <submittedName>
        <fullName evidence="1">Uncharacterized protein</fullName>
    </submittedName>
</protein>
<dbReference type="AlphaFoldDB" id="A0A1H0ZU85"/>
<accession>A0A1H0ZU85</accession>
<dbReference type="EMBL" id="FNKH01000002">
    <property type="protein sequence ID" value="SDQ30811.1"/>
    <property type="molecule type" value="Genomic_DNA"/>
</dbReference>
<sequence length="77" mass="8302">MFQPGRPASRLLATFEIHCPACDQIAEHRLIEPVIQAAATADSSGVLVCAGCGASQNLTRPERQRALEYVASNRYSS</sequence>
<name>A0A1H0ZU85_9MICC</name>
<evidence type="ECO:0000313" key="2">
    <source>
        <dbReference type="Proteomes" id="UP000181917"/>
    </source>
</evidence>
<proteinExistence type="predicted"/>